<name>A0AAV9ZQH5_9AGAR</name>
<comment type="caution">
    <text evidence="2">The sequence shown here is derived from an EMBL/GenBank/DDBJ whole genome shotgun (WGS) entry which is preliminary data.</text>
</comment>
<protein>
    <recommendedName>
        <fullName evidence="4">F-box domain-containing protein</fullName>
    </recommendedName>
</protein>
<feature type="compositionally biased region" description="Low complexity" evidence="1">
    <location>
        <begin position="500"/>
        <end position="512"/>
    </location>
</feature>
<dbReference type="EMBL" id="JAWWNJ010000121">
    <property type="protein sequence ID" value="KAK6988718.1"/>
    <property type="molecule type" value="Genomic_DNA"/>
</dbReference>
<reference evidence="2 3" key="1">
    <citation type="journal article" date="2024" name="J Genomics">
        <title>Draft genome sequencing and assembly of Favolaschia claudopus CIRM-BRFM 2984 isolated from oak limbs.</title>
        <authorList>
            <person name="Navarro D."/>
            <person name="Drula E."/>
            <person name="Chaduli D."/>
            <person name="Cazenave R."/>
            <person name="Ahrendt S."/>
            <person name="Wang J."/>
            <person name="Lipzen A."/>
            <person name="Daum C."/>
            <person name="Barry K."/>
            <person name="Grigoriev I.V."/>
            <person name="Favel A."/>
            <person name="Rosso M.N."/>
            <person name="Martin F."/>
        </authorList>
    </citation>
    <scope>NUCLEOTIDE SEQUENCE [LARGE SCALE GENOMIC DNA]</scope>
    <source>
        <strain evidence="2 3">CIRM-BRFM 2984</strain>
    </source>
</reference>
<evidence type="ECO:0000313" key="2">
    <source>
        <dbReference type="EMBL" id="KAK6988718.1"/>
    </source>
</evidence>
<dbReference type="Gene3D" id="3.80.10.10">
    <property type="entry name" value="Ribonuclease Inhibitor"/>
    <property type="match status" value="1"/>
</dbReference>
<dbReference type="SUPFAM" id="SSF52047">
    <property type="entry name" value="RNI-like"/>
    <property type="match status" value="1"/>
</dbReference>
<dbReference type="InterPro" id="IPR032675">
    <property type="entry name" value="LRR_dom_sf"/>
</dbReference>
<organism evidence="2 3">
    <name type="scientific">Favolaschia claudopus</name>
    <dbReference type="NCBI Taxonomy" id="2862362"/>
    <lineage>
        <taxon>Eukaryota</taxon>
        <taxon>Fungi</taxon>
        <taxon>Dikarya</taxon>
        <taxon>Basidiomycota</taxon>
        <taxon>Agaricomycotina</taxon>
        <taxon>Agaricomycetes</taxon>
        <taxon>Agaricomycetidae</taxon>
        <taxon>Agaricales</taxon>
        <taxon>Marasmiineae</taxon>
        <taxon>Mycenaceae</taxon>
        <taxon>Favolaschia</taxon>
    </lineage>
</organism>
<proteinExistence type="predicted"/>
<dbReference type="Proteomes" id="UP001362999">
    <property type="component" value="Unassembled WGS sequence"/>
</dbReference>
<dbReference type="AlphaFoldDB" id="A0AAV9ZQH5"/>
<keyword evidence="3" id="KW-1185">Reference proteome</keyword>
<gene>
    <name evidence="2" type="ORF">R3P38DRAFT_3291085</name>
</gene>
<feature type="region of interest" description="Disordered" evidence="1">
    <location>
        <begin position="492"/>
        <end position="512"/>
    </location>
</feature>
<evidence type="ECO:0000256" key="1">
    <source>
        <dbReference type="SAM" id="MobiDB-lite"/>
    </source>
</evidence>
<evidence type="ECO:0008006" key="4">
    <source>
        <dbReference type="Google" id="ProtNLM"/>
    </source>
</evidence>
<evidence type="ECO:0000313" key="3">
    <source>
        <dbReference type="Proteomes" id="UP001362999"/>
    </source>
</evidence>
<sequence>MHRCWDVIDVVRLIFDMLNPYYIENECEKDDYPMHLATLLHLAQSCRKFSDAALNVLWYAQDGLVNVLECLPVEKWRICDNHFKVISALTQEDWVRALAHSKRIRSWLDEEPSVLLDVTAVEAIVSLPAEMLLPNVQRITISSSGKLFPHITRIGGPHIRDVTIILDNPSLDFSVLQPIASYCQFLDNLSLGSGWRRSNDSVKELIPAFVLDMVDVRELAVDCLNHDTFQHVATFPRLERLIVFDISEIPFPCPPRHDNPFPALHELNISTSDATFVTNFLEVFTEERPLVHVSLTSTQNSTASKLDPLLDALYAAALPSHLNSIFIGMREDEATVVAAPETYTVALDTILQLMWYTNLRYVSLQLPIFVGLDDNIMDAFARAWPYLEHLFIVGNCRALELKTSHRTISSLVSLAHYCPRLVSLTLVVDASWVPVGYYEGITHERLRTWIPFESPLGSAARTAEYLSAVFPCLAIPGGWGKWEEVERLMMERQNGENERSPSPLLLDDLVSF</sequence>
<accession>A0AAV9ZQH5</accession>